<feature type="transmembrane region" description="Helical" evidence="12">
    <location>
        <begin position="442"/>
        <end position="468"/>
    </location>
</feature>
<feature type="transmembrane region" description="Helical" evidence="12">
    <location>
        <begin position="381"/>
        <end position="407"/>
    </location>
</feature>
<comment type="pathway">
    <text evidence="3">Sphingolipid metabolism.</text>
</comment>
<keyword evidence="6" id="KW-0328">Glycosyltransferase</keyword>
<evidence type="ECO:0000256" key="1">
    <source>
        <dbReference type="ARBA" id="ARBA00004141"/>
    </source>
</evidence>
<evidence type="ECO:0000256" key="8">
    <source>
        <dbReference type="ARBA" id="ARBA00022692"/>
    </source>
</evidence>
<evidence type="ECO:0000256" key="2">
    <source>
        <dbReference type="ARBA" id="ARBA00004760"/>
    </source>
</evidence>
<evidence type="ECO:0000256" key="6">
    <source>
        <dbReference type="ARBA" id="ARBA00022676"/>
    </source>
</evidence>
<evidence type="ECO:0000256" key="4">
    <source>
        <dbReference type="ARBA" id="ARBA00006739"/>
    </source>
</evidence>
<evidence type="ECO:0000256" key="3">
    <source>
        <dbReference type="ARBA" id="ARBA00004991"/>
    </source>
</evidence>
<organism evidence="13">
    <name type="scientific">Phaeocystis antarctica</name>
    <dbReference type="NCBI Taxonomy" id="33657"/>
    <lineage>
        <taxon>Eukaryota</taxon>
        <taxon>Haptista</taxon>
        <taxon>Haptophyta</taxon>
        <taxon>Prymnesiophyceae</taxon>
        <taxon>Phaeocystales</taxon>
        <taxon>Phaeocystaceae</taxon>
        <taxon>Phaeocystis</taxon>
    </lineage>
</organism>
<dbReference type="Gene3D" id="3.90.550.10">
    <property type="entry name" value="Spore Coat Polysaccharide Biosynthesis Protein SpsA, Chain A"/>
    <property type="match status" value="1"/>
</dbReference>
<evidence type="ECO:0000256" key="10">
    <source>
        <dbReference type="ARBA" id="ARBA00023136"/>
    </source>
</evidence>
<evidence type="ECO:0000256" key="9">
    <source>
        <dbReference type="ARBA" id="ARBA00022989"/>
    </source>
</evidence>
<feature type="region of interest" description="Disordered" evidence="11">
    <location>
        <begin position="326"/>
        <end position="350"/>
    </location>
</feature>
<sequence length="567" mass="60725">MWQPPPSLWWFAGGMNTAGAAVLLALGCLFWLVGHRRARTVRELTPPHLPSPPSVTFVLPVRGTHLNSAANWVAQVHGHGYPGVCEHIFVVAEQDDEARLLIEQLQKDGSLHSNNLRVLVAGHATRTSQKLHQQLAGIRASSSEMVLLLDDDMLLHPGAVGWLAQALRDDPSALAACGFSFDVPATKTLLSHVGCMLRLVMAIGLTGGDKASGGDVGKAWGGCCMIRAADLGDEGPGSLLFHWQDNGYSDDWILTQLGKRLGRPIVNPPGCLFLNLVRYPSLRPLFNFHARQMYVLDTYLPPEHTYHNETASGGGGGGTGAYVSLVDAEENPSPPPARRGGGSLSPSHAQLHHAEKGVASRVCSALCGDGHRIEAWLLLHALLLAGLWLHVAAALVAMQLVLLPLAAFDAWRLSSPGAVPLFSVPDNAALLEPPDWGASAPLLAAAASLAAFGLAVPLALAGGAHAVAMQSALLSHLMVDGGERLQREARWSAWRSVVGFGLFLLLGVYWCLEGFYSSSVVWSGIRYFKRRGQVDRIERVQPSAPSRSDKRTVVPTTVTPLLQQSPQ</sequence>
<keyword evidence="9 12" id="KW-1133">Transmembrane helix</keyword>
<dbReference type="GO" id="GO:0008120">
    <property type="term" value="F:ceramide glucosyltransferase activity"/>
    <property type="evidence" value="ECO:0007669"/>
    <property type="project" value="UniProtKB-EC"/>
</dbReference>
<keyword evidence="8 12" id="KW-0812">Transmembrane</keyword>
<dbReference type="PANTHER" id="PTHR12726">
    <property type="entry name" value="CERAMIDE GLUCOSYLTRANSFERASE"/>
    <property type="match status" value="1"/>
</dbReference>
<dbReference type="UniPathway" id="UPA00222"/>
<evidence type="ECO:0000256" key="11">
    <source>
        <dbReference type="SAM" id="MobiDB-lite"/>
    </source>
</evidence>
<dbReference type="AlphaFoldDB" id="A0A7S0E223"/>
<accession>A0A7S0E223</accession>
<feature type="region of interest" description="Disordered" evidence="11">
    <location>
        <begin position="541"/>
        <end position="567"/>
    </location>
</feature>
<name>A0A7S0E223_9EUKA</name>
<dbReference type="GO" id="GO:0016020">
    <property type="term" value="C:membrane"/>
    <property type="evidence" value="ECO:0007669"/>
    <property type="project" value="UniProtKB-SubCell"/>
</dbReference>
<dbReference type="InterPro" id="IPR025993">
    <property type="entry name" value="Ceramide_glucosylTrfase"/>
</dbReference>
<reference evidence="13" key="1">
    <citation type="submission" date="2021-01" db="EMBL/GenBank/DDBJ databases">
        <authorList>
            <person name="Corre E."/>
            <person name="Pelletier E."/>
            <person name="Niang G."/>
            <person name="Scheremetjew M."/>
            <person name="Finn R."/>
            <person name="Kale V."/>
            <person name="Holt S."/>
            <person name="Cochrane G."/>
            <person name="Meng A."/>
            <person name="Brown T."/>
            <person name="Cohen L."/>
        </authorList>
    </citation>
    <scope>NUCLEOTIDE SEQUENCE</scope>
    <source>
        <strain evidence="13">CCMP1374</strain>
    </source>
</reference>
<comment type="similarity">
    <text evidence="4">Belongs to the glycosyltransferase 2 family.</text>
</comment>
<feature type="transmembrane region" description="Helical" evidence="12">
    <location>
        <begin position="493"/>
        <end position="510"/>
    </location>
</feature>
<dbReference type="PANTHER" id="PTHR12726:SF0">
    <property type="entry name" value="CERAMIDE GLUCOSYLTRANSFERASE"/>
    <property type="match status" value="1"/>
</dbReference>
<comment type="subcellular location">
    <subcellularLocation>
        <location evidence="1">Membrane</location>
        <topology evidence="1">Multi-pass membrane protein</topology>
    </subcellularLocation>
</comment>
<dbReference type="EMBL" id="HBEP01003302">
    <property type="protein sequence ID" value="CAD8470056.1"/>
    <property type="molecule type" value="Transcribed_RNA"/>
</dbReference>
<comment type="pathway">
    <text evidence="2">Lipid metabolism; sphingolipid metabolism.</text>
</comment>
<dbReference type="SUPFAM" id="SSF53448">
    <property type="entry name" value="Nucleotide-diphospho-sugar transferases"/>
    <property type="match status" value="1"/>
</dbReference>
<evidence type="ECO:0000313" key="13">
    <source>
        <dbReference type="EMBL" id="CAD8470056.1"/>
    </source>
</evidence>
<dbReference type="InterPro" id="IPR029044">
    <property type="entry name" value="Nucleotide-diphossugar_trans"/>
</dbReference>
<feature type="transmembrane region" description="Helical" evidence="12">
    <location>
        <begin position="12"/>
        <end position="33"/>
    </location>
</feature>
<evidence type="ECO:0000256" key="7">
    <source>
        <dbReference type="ARBA" id="ARBA00022679"/>
    </source>
</evidence>
<evidence type="ECO:0000256" key="12">
    <source>
        <dbReference type="SAM" id="Phobius"/>
    </source>
</evidence>
<gene>
    <name evidence="13" type="ORF">PANT1444_LOCUS1898</name>
</gene>
<proteinExistence type="inferred from homology"/>
<dbReference type="Pfam" id="PF13641">
    <property type="entry name" value="Glyco_tranf_2_3"/>
    <property type="match status" value="1"/>
</dbReference>
<keyword evidence="10 12" id="KW-0472">Membrane</keyword>
<keyword evidence="7" id="KW-0808">Transferase</keyword>
<dbReference type="GO" id="GO:0006679">
    <property type="term" value="P:glucosylceramide biosynthetic process"/>
    <property type="evidence" value="ECO:0007669"/>
    <property type="project" value="TreeGrafter"/>
</dbReference>
<evidence type="ECO:0000256" key="5">
    <source>
        <dbReference type="ARBA" id="ARBA00012699"/>
    </source>
</evidence>
<protein>
    <recommendedName>
        <fullName evidence="5">ceramide glucosyltransferase</fullName>
        <ecNumber evidence="5">2.4.1.80</ecNumber>
    </recommendedName>
</protein>
<dbReference type="EC" id="2.4.1.80" evidence="5"/>